<keyword evidence="3" id="KW-0731">Sigma factor</keyword>
<dbReference type="Pfam" id="PF08281">
    <property type="entry name" value="Sigma70_r4_2"/>
    <property type="match status" value="1"/>
</dbReference>
<evidence type="ECO:0000256" key="3">
    <source>
        <dbReference type="ARBA" id="ARBA00023082"/>
    </source>
</evidence>
<dbReference type="InterPro" id="IPR013325">
    <property type="entry name" value="RNA_pol_sigma_r2"/>
</dbReference>
<evidence type="ECO:0008006" key="9">
    <source>
        <dbReference type="Google" id="ProtNLM"/>
    </source>
</evidence>
<dbReference type="Pfam" id="PF04542">
    <property type="entry name" value="Sigma70_r2"/>
    <property type="match status" value="1"/>
</dbReference>
<dbReference type="EMBL" id="UINC01033305">
    <property type="protein sequence ID" value="SVB22374.1"/>
    <property type="molecule type" value="Genomic_DNA"/>
</dbReference>
<sequence length="189" mass="22081">MKDIPDSVFVQKVISGDTEAFGELVLRYQKRIYELAYRFARHPEEAYDLSQEIFLKAFNALERFRGSSGFYTWLYKIAQNTCIDYTRRKSTWVELPFINDFPSDDSWLHPSTAYSSTTKFLENQELNNEINSAIDQLSPRQKQVFILRHYEGLALRDIADALDLKVGSVKAHLFNAIRKLRARLTPYVQ</sequence>
<feature type="domain" description="RNA polymerase sigma-70 region 2" evidence="6">
    <location>
        <begin position="24"/>
        <end position="90"/>
    </location>
</feature>
<reference evidence="8" key="1">
    <citation type="submission" date="2018-05" db="EMBL/GenBank/DDBJ databases">
        <authorList>
            <person name="Lanie J.A."/>
            <person name="Ng W.-L."/>
            <person name="Kazmierczak K.M."/>
            <person name="Andrzejewski T.M."/>
            <person name="Davidsen T.M."/>
            <person name="Wayne K.J."/>
            <person name="Tettelin H."/>
            <person name="Glass J.I."/>
            <person name="Rusch D."/>
            <person name="Podicherti R."/>
            <person name="Tsui H.-C.T."/>
            <person name="Winkler M.E."/>
        </authorList>
    </citation>
    <scope>NUCLEOTIDE SEQUENCE</scope>
</reference>
<dbReference type="InterPro" id="IPR013249">
    <property type="entry name" value="RNA_pol_sigma70_r4_t2"/>
</dbReference>
<accession>A0A382C902</accession>
<dbReference type="NCBIfam" id="TIGR02937">
    <property type="entry name" value="sigma70-ECF"/>
    <property type="match status" value="1"/>
</dbReference>
<evidence type="ECO:0000259" key="7">
    <source>
        <dbReference type="Pfam" id="PF08281"/>
    </source>
</evidence>
<proteinExistence type="inferred from homology"/>
<dbReference type="InterPro" id="IPR039425">
    <property type="entry name" value="RNA_pol_sigma-70-like"/>
</dbReference>
<dbReference type="Gene3D" id="1.10.1740.10">
    <property type="match status" value="1"/>
</dbReference>
<dbReference type="GO" id="GO:0006352">
    <property type="term" value="P:DNA-templated transcription initiation"/>
    <property type="evidence" value="ECO:0007669"/>
    <property type="project" value="InterPro"/>
</dbReference>
<feature type="domain" description="RNA polymerase sigma factor 70 region 4 type 2" evidence="7">
    <location>
        <begin position="129"/>
        <end position="180"/>
    </location>
</feature>
<gene>
    <name evidence="8" type="ORF">METZ01_LOCUS175228</name>
</gene>
<keyword evidence="5" id="KW-0804">Transcription</keyword>
<dbReference type="InterPro" id="IPR014284">
    <property type="entry name" value="RNA_pol_sigma-70_dom"/>
</dbReference>
<dbReference type="PANTHER" id="PTHR43133">
    <property type="entry name" value="RNA POLYMERASE ECF-TYPE SIGMA FACTO"/>
    <property type="match status" value="1"/>
</dbReference>
<dbReference type="InterPro" id="IPR036388">
    <property type="entry name" value="WH-like_DNA-bd_sf"/>
</dbReference>
<dbReference type="SUPFAM" id="SSF88659">
    <property type="entry name" value="Sigma3 and sigma4 domains of RNA polymerase sigma factors"/>
    <property type="match status" value="1"/>
</dbReference>
<evidence type="ECO:0000256" key="1">
    <source>
        <dbReference type="ARBA" id="ARBA00010641"/>
    </source>
</evidence>
<dbReference type="Gene3D" id="1.10.10.10">
    <property type="entry name" value="Winged helix-like DNA-binding domain superfamily/Winged helix DNA-binding domain"/>
    <property type="match status" value="1"/>
</dbReference>
<dbReference type="GO" id="GO:0016987">
    <property type="term" value="F:sigma factor activity"/>
    <property type="evidence" value="ECO:0007669"/>
    <property type="project" value="UniProtKB-KW"/>
</dbReference>
<dbReference type="InterPro" id="IPR007627">
    <property type="entry name" value="RNA_pol_sigma70_r2"/>
</dbReference>
<keyword evidence="4" id="KW-0238">DNA-binding</keyword>
<evidence type="ECO:0000256" key="4">
    <source>
        <dbReference type="ARBA" id="ARBA00023125"/>
    </source>
</evidence>
<organism evidence="8">
    <name type="scientific">marine metagenome</name>
    <dbReference type="NCBI Taxonomy" id="408172"/>
    <lineage>
        <taxon>unclassified sequences</taxon>
        <taxon>metagenomes</taxon>
        <taxon>ecological metagenomes</taxon>
    </lineage>
</organism>
<dbReference type="CDD" id="cd06171">
    <property type="entry name" value="Sigma70_r4"/>
    <property type="match status" value="1"/>
</dbReference>
<protein>
    <recommendedName>
        <fullName evidence="9">HTH luxR-type domain-containing protein</fullName>
    </recommendedName>
</protein>
<dbReference type="AlphaFoldDB" id="A0A382C902"/>
<name>A0A382C902_9ZZZZ</name>
<dbReference type="GO" id="GO:0003677">
    <property type="term" value="F:DNA binding"/>
    <property type="evidence" value="ECO:0007669"/>
    <property type="project" value="UniProtKB-KW"/>
</dbReference>
<evidence type="ECO:0000259" key="6">
    <source>
        <dbReference type="Pfam" id="PF04542"/>
    </source>
</evidence>
<dbReference type="PANTHER" id="PTHR43133:SF8">
    <property type="entry name" value="RNA POLYMERASE SIGMA FACTOR HI_1459-RELATED"/>
    <property type="match status" value="1"/>
</dbReference>
<keyword evidence="2" id="KW-0805">Transcription regulation</keyword>
<evidence type="ECO:0000313" key="8">
    <source>
        <dbReference type="EMBL" id="SVB22374.1"/>
    </source>
</evidence>
<evidence type="ECO:0000256" key="5">
    <source>
        <dbReference type="ARBA" id="ARBA00023163"/>
    </source>
</evidence>
<dbReference type="InterPro" id="IPR013324">
    <property type="entry name" value="RNA_pol_sigma_r3/r4-like"/>
</dbReference>
<comment type="similarity">
    <text evidence="1">Belongs to the sigma-70 factor family. ECF subfamily.</text>
</comment>
<dbReference type="SUPFAM" id="SSF88946">
    <property type="entry name" value="Sigma2 domain of RNA polymerase sigma factors"/>
    <property type="match status" value="1"/>
</dbReference>
<evidence type="ECO:0000256" key="2">
    <source>
        <dbReference type="ARBA" id="ARBA00023015"/>
    </source>
</evidence>